<keyword evidence="2" id="KW-1185">Reference proteome</keyword>
<dbReference type="Proteomes" id="UP001303473">
    <property type="component" value="Unassembled WGS sequence"/>
</dbReference>
<proteinExistence type="predicted"/>
<protein>
    <submittedName>
        <fullName evidence="1">Uncharacterized protein</fullName>
    </submittedName>
</protein>
<evidence type="ECO:0000313" key="1">
    <source>
        <dbReference type="EMBL" id="KAK3938107.1"/>
    </source>
</evidence>
<accession>A0AAN6N2Q5</accession>
<comment type="caution">
    <text evidence="1">The sequence shown here is derived from an EMBL/GenBank/DDBJ whole genome shotgun (WGS) entry which is preliminary data.</text>
</comment>
<gene>
    <name evidence="1" type="ORF">QBC46DRAFT_266087</name>
</gene>
<dbReference type="AlphaFoldDB" id="A0AAN6N2Q5"/>
<reference evidence="2" key="1">
    <citation type="journal article" date="2023" name="Mol. Phylogenet. Evol.">
        <title>Genome-scale phylogeny and comparative genomics of the fungal order Sordariales.</title>
        <authorList>
            <person name="Hensen N."/>
            <person name="Bonometti L."/>
            <person name="Westerberg I."/>
            <person name="Brannstrom I.O."/>
            <person name="Guillou S."/>
            <person name="Cros-Aarteil S."/>
            <person name="Calhoun S."/>
            <person name="Haridas S."/>
            <person name="Kuo A."/>
            <person name="Mondo S."/>
            <person name="Pangilinan J."/>
            <person name="Riley R."/>
            <person name="LaButti K."/>
            <person name="Andreopoulos B."/>
            <person name="Lipzen A."/>
            <person name="Chen C."/>
            <person name="Yan M."/>
            <person name="Daum C."/>
            <person name="Ng V."/>
            <person name="Clum A."/>
            <person name="Steindorff A."/>
            <person name="Ohm R.A."/>
            <person name="Martin F."/>
            <person name="Silar P."/>
            <person name="Natvig D.O."/>
            <person name="Lalanne C."/>
            <person name="Gautier V."/>
            <person name="Ament-Velasquez S.L."/>
            <person name="Kruys A."/>
            <person name="Hutchinson M.I."/>
            <person name="Powell A.J."/>
            <person name="Barry K."/>
            <person name="Miller A.N."/>
            <person name="Grigoriev I.V."/>
            <person name="Debuchy R."/>
            <person name="Gladieux P."/>
            <person name="Hiltunen Thoren M."/>
            <person name="Johannesson H."/>
        </authorList>
    </citation>
    <scope>NUCLEOTIDE SEQUENCE [LARGE SCALE GENOMIC DNA]</scope>
    <source>
        <strain evidence="2">CBS 340.73</strain>
    </source>
</reference>
<dbReference type="EMBL" id="MU853837">
    <property type="protein sequence ID" value="KAK3938107.1"/>
    <property type="molecule type" value="Genomic_DNA"/>
</dbReference>
<evidence type="ECO:0000313" key="2">
    <source>
        <dbReference type="Proteomes" id="UP001303473"/>
    </source>
</evidence>
<name>A0AAN6N2Q5_9PEZI</name>
<sequence length="227" mass="25691">MMSTAISVKDVREALTEDGFYCIQDPRVGLGISEMEQNGSQFSPSSEAGWEFCKRYVLKYANIRTTLESYKWCRLGYYRRIAEDQGHIFQLRKGGEKPDILLVHLWSKGSRAVYFPGSHLIPLKSVRAANRMWEVPEAALERAGIKGREIPFKNGGLAILDARLAFEMRHGSPVTGGLVVGDELTAVEDELKKWPKLVVPKLQDPDRMVDELESERINIHFAVPDKN</sequence>
<organism evidence="1 2">
    <name type="scientific">Diplogelasinospora grovesii</name>
    <dbReference type="NCBI Taxonomy" id="303347"/>
    <lineage>
        <taxon>Eukaryota</taxon>
        <taxon>Fungi</taxon>
        <taxon>Dikarya</taxon>
        <taxon>Ascomycota</taxon>
        <taxon>Pezizomycotina</taxon>
        <taxon>Sordariomycetes</taxon>
        <taxon>Sordariomycetidae</taxon>
        <taxon>Sordariales</taxon>
        <taxon>Diplogelasinosporaceae</taxon>
        <taxon>Diplogelasinospora</taxon>
    </lineage>
</organism>